<name>A0A0R1WK96_9LACO</name>
<dbReference type="SFLD" id="SFLDG01140">
    <property type="entry name" value="C2.B:_Phosphomannomutase_and_P"/>
    <property type="match status" value="1"/>
</dbReference>
<dbReference type="PATRIC" id="fig|1423774.3.peg.1631"/>
<dbReference type="Proteomes" id="UP000051302">
    <property type="component" value="Unassembled WGS sequence"/>
</dbReference>
<accession>A0A0R1WK96</accession>
<dbReference type="EMBL" id="AZFV01000003">
    <property type="protein sequence ID" value="KRM18247.1"/>
    <property type="molecule type" value="Genomic_DNA"/>
</dbReference>
<keyword evidence="2" id="KW-1185">Reference proteome</keyword>
<dbReference type="InterPro" id="IPR006379">
    <property type="entry name" value="HAD-SF_hydro_IIB"/>
</dbReference>
<dbReference type="CDD" id="cd07516">
    <property type="entry name" value="HAD_Pase"/>
    <property type="match status" value="1"/>
</dbReference>
<dbReference type="SFLD" id="SFLDG01144">
    <property type="entry name" value="C2.B.4:_PGP_Like"/>
    <property type="match status" value="1"/>
</dbReference>
<proteinExistence type="predicted"/>
<evidence type="ECO:0000313" key="2">
    <source>
        <dbReference type="Proteomes" id="UP000051302"/>
    </source>
</evidence>
<dbReference type="InterPro" id="IPR023214">
    <property type="entry name" value="HAD_sf"/>
</dbReference>
<dbReference type="Pfam" id="PF08282">
    <property type="entry name" value="Hydrolase_3"/>
    <property type="match status" value="1"/>
</dbReference>
<reference evidence="1 2" key="1">
    <citation type="journal article" date="2015" name="Genome Announc.">
        <title>Expanding the biotechnology potential of lactobacilli through comparative genomics of 213 strains and associated genera.</title>
        <authorList>
            <person name="Sun Z."/>
            <person name="Harris H.M."/>
            <person name="McCann A."/>
            <person name="Guo C."/>
            <person name="Argimon S."/>
            <person name="Zhang W."/>
            <person name="Yang X."/>
            <person name="Jeffery I.B."/>
            <person name="Cooney J.C."/>
            <person name="Kagawa T.F."/>
            <person name="Liu W."/>
            <person name="Song Y."/>
            <person name="Salvetti E."/>
            <person name="Wrobel A."/>
            <person name="Rasinkangas P."/>
            <person name="Parkhill J."/>
            <person name="Rea M.C."/>
            <person name="O'Sullivan O."/>
            <person name="Ritari J."/>
            <person name="Douillard F.P."/>
            <person name="Paul Ross R."/>
            <person name="Yang R."/>
            <person name="Briner A.E."/>
            <person name="Felis G.E."/>
            <person name="de Vos W.M."/>
            <person name="Barrangou R."/>
            <person name="Klaenhammer T.R."/>
            <person name="Caufield P.W."/>
            <person name="Cui Y."/>
            <person name="Zhang H."/>
            <person name="O'Toole P.W."/>
        </authorList>
    </citation>
    <scope>NUCLEOTIDE SEQUENCE [LARGE SCALE GENOMIC DNA]</scope>
    <source>
        <strain evidence="1 2">DSM 16982</strain>
    </source>
</reference>
<dbReference type="GO" id="GO:0016791">
    <property type="term" value="F:phosphatase activity"/>
    <property type="evidence" value="ECO:0007669"/>
    <property type="project" value="TreeGrafter"/>
</dbReference>
<dbReference type="NCBIfam" id="TIGR01484">
    <property type="entry name" value="HAD-SF-IIB"/>
    <property type="match status" value="1"/>
</dbReference>
<dbReference type="PANTHER" id="PTHR10000">
    <property type="entry name" value="PHOSPHOSERINE PHOSPHATASE"/>
    <property type="match status" value="1"/>
</dbReference>
<protein>
    <submittedName>
        <fullName evidence="1">HAD superfamily hydrolase</fullName>
    </submittedName>
</protein>
<dbReference type="Gene3D" id="3.30.1240.10">
    <property type="match status" value="1"/>
</dbReference>
<dbReference type="NCBIfam" id="TIGR00099">
    <property type="entry name" value="Cof-subfamily"/>
    <property type="match status" value="1"/>
</dbReference>
<dbReference type="GO" id="GO:0005829">
    <property type="term" value="C:cytosol"/>
    <property type="evidence" value="ECO:0007669"/>
    <property type="project" value="TreeGrafter"/>
</dbReference>
<dbReference type="SUPFAM" id="SSF56784">
    <property type="entry name" value="HAD-like"/>
    <property type="match status" value="1"/>
</dbReference>
<dbReference type="AlphaFoldDB" id="A0A0R1WK96"/>
<gene>
    <name evidence="1" type="ORF">FD31_GL001577</name>
</gene>
<sequence>MIEFIGTDLDGTLLNSYSKISSKNIQAIRNAVNSGMEFAICSGRTLHSVNKYFENDLKVPGYRVVLNGAVVVDPQGKRIIDQPLDHGIVEEILKRSEFSKFKVVLDGLNDVHVYDPNHSWTTYFEGMSRHHIKARSIDDLRKLNDKADFNVYKVCFSCAPARLKELQKKLESFTSLPVTISRSGSYYFEINGQDVTKLSALQYISGYSSIPMAHFMCFGDYGNDLEMIKEAGYGVAMDNAIESVKAVAWKITGTNNQDGVATMINQVLNSSKEKK</sequence>
<dbReference type="STRING" id="1423774.FD31_GL001577"/>
<dbReference type="PROSITE" id="PS01228">
    <property type="entry name" value="COF_1"/>
    <property type="match status" value="1"/>
</dbReference>
<dbReference type="Gene3D" id="3.40.50.1000">
    <property type="entry name" value="HAD superfamily/HAD-like"/>
    <property type="match status" value="1"/>
</dbReference>
<evidence type="ECO:0000313" key="1">
    <source>
        <dbReference type="EMBL" id="KRM18247.1"/>
    </source>
</evidence>
<dbReference type="SFLD" id="SFLDS00003">
    <property type="entry name" value="Haloacid_Dehalogenase"/>
    <property type="match status" value="1"/>
</dbReference>
<keyword evidence="1" id="KW-0378">Hydrolase</keyword>
<dbReference type="GO" id="GO:0000287">
    <property type="term" value="F:magnesium ion binding"/>
    <property type="evidence" value="ECO:0007669"/>
    <property type="project" value="TreeGrafter"/>
</dbReference>
<dbReference type="RefSeq" id="WP_083483564.1">
    <property type="nucleotide sequence ID" value="NZ_AZFV01000003.1"/>
</dbReference>
<organism evidence="1 2">
    <name type="scientific">Companilactobacillus nantensis DSM 16982</name>
    <dbReference type="NCBI Taxonomy" id="1423774"/>
    <lineage>
        <taxon>Bacteria</taxon>
        <taxon>Bacillati</taxon>
        <taxon>Bacillota</taxon>
        <taxon>Bacilli</taxon>
        <taxon>Lactobacillales</taxon>
        <taxon>Lactobacillaceae</taxon>
        <taxon>Companilactobacillus</taxon>
    </lineage>
</organism>
<dbReference type="InterPro" id="IPR036412">
    <property type="entry name" value="HAD-like_sf"/>
</dbReference>
<dbReference type="PANTHER" id="PTHR10000:SF8">
    <property type="entry name" value="HAD SUPERFAMILY HYDROLASE-LIKE, TYPE 3"/>
    <property type="match status" value="1"/>
</dbReference>
<dbReference type="InterPro" id="IPR000150">
    <property type="entry name" value="Cof"/>
</dbReference>
<comment type="caution">
    <text evidence="1">The sequence shown here is derived from an EMBL/GenBank/DDBJ whole genome shotgun (WGS) entry which is preliminary data.</text>
</comment>